<proteinExistence type="predicted"/>
<reference evidence="1 2" key="1">
    <citation type="submission" date="2022-06" db="EMBL/GenBank/DDBJ databases">
        <title>Dyella sp. Sa strain:Sa Genome sequencing.</title>
        <authorList>
            <person name="Park S."/>
        </authorList>
    </citation>
    <scope>NUCLEOTIDE SEQUENCE [LARGE SCALE GENOMIC DNA]</scope>
    <source>
        <strain evidence="1 2">Sa</strain>
    </source>
</reference>
<dbReference type="RefSeq" id="WP_253568493.1">
    <property type="nucleotide sequence ID" value="NZ_JAMZEK010000004.1"/>
</dbReference>
<dbReference type="PROSITE" id="PS51257">
    <property type="entry name" value="PROKAR_LIPOPROTEIN"/>
    <property type="match status" value="1"/>
</dbReference>
<accession>A0ABT1FEC4</accession>
<keyword evidence="2" id="KW-1185">Reference proteome</keyword>
<evidence type="ECO:0000313" key="1">
    <source>
        <dbReference type="EMBL" id="MCP1375736.1"/>
    </source>
</evidence>
<evidence type="ECO:0008006" key="3">
    <source>
        <dbReference type="Google" id="ProtNLM"/>
    </source>
</evidence>
<dbReference type="EMBL" id="JAMZEK010000004">
    <property type="protein sequence ID" value="MCP1375736.1"/>
    <property type="molecule type" value="Genomic_DNA"/>
</dbReference>
<name>A0ABT1FEC4_9GAMM</name>
<protein>
    <recommendedName>
        <fullName evidence="3">Lipoprotein</fullName>
    </recommendedName>
</protein>
<evidence type="ECO:0000313" key="2">
    <source>
        <dbReference type="Proteomes" id="UP001204615"/>
    </source>
</evidence>
<gene>
    <name evidence="1" type="ORF">NC595_16940</name>
</gene>
<organism evidence="1 2">
    <name type="scientific">Dyella lutea</name>
    <dbReference type="NCBI Taxonomy" id="2950441"/>
    <lineage>
        <taxon>Bacteria</taxon>
        <taxon>Pseudomonadati</taxon>
        <taxon>Pseudomonadota</taxon>
        <taxon>Gammaproteobacteria</taxon>
        <taxon>Lysobacterales</taxon>
        <taxon>Rhodanobacteraceae</taxon>
        <taxon>Dyella</taxon>
    </lineage>
</organism>
<sequence>MRRLSLITASFALLAGCHGKPPTASPAAGDSTPHRFTAPSLGLSIPIPADMTLHRDFDRSYLDAAAWQAFAGPHGQGQPLAALVLKGSNRITSAELRISESGDADALAHCEDTPASAKPGSIASQTLDGTPFQRFRAGDAAMSHYLQVEGYRAVRDDRCVAIDLLVYGTRPEVYAPPRTPPFSQAQAWQALHAALAGVHWSR</sequence>
<dbReference type="Proteomes" id="UP001204615">
    <property type="component" value="Unassembled WGS sequence"/>
</dbReference>
<comment type="caution">
    <text evidence="1">The sequence shown here is derived from an EMBL/GenBank/DDBJ whole genome shotgun (WGS) entry which is preliminary data.</text>
</comment>